<dbReference type="SUPFAM" id="SSF56731">
    <property type="entry name" value="DNA primase core"/>
    <property type="match status" value="1"/>
</dbReference>
<keyword evidence="1" id="KW-0548">Nucleotidyltransferase</keyword>
<sequence length="346" mass="40270">MTREIDAINSISSRLDRFSWLNSDKAIFRCPLCGDSAKDPNKIRGAFVNQGGEFFFHCFNGCQTRSLKNFLYNFDMEAYKDLRFNRMRESERENFNVVKKKTVKTSINEMFSDSIFDSLDRLDKFRDDNPGVAYLVSRRIPRNTFDRFYFTDNFNGWLKSVKPDIQVSDKKYAGIVIPLVTIDGTEIGCQCRLIRDNTPLRYKTMMLSEGYTKCYGMDRIDPKKSINVFEGVFDSVYLRNSIASFDGFLSKTVDKLCEEYKMDKKQFVLWYDFERTNDEILKLKQEAIDDGYNVAFVRRIDAKFKDVNDIARKSAQPKKALSDLFGNAKVSSGLRAKMLLTNKDYM</sequence>
<protein>
    <submittedName>
        <fullName evidence="1">DNA primase</fullName>
        <ecNumber evidence="1">2.7.7.-</ecNumber>
    </submittedName>
</protein>
<dbReference type="GeneID" id="77938963"/>
<dbReference type="KEGG" id="vg:77938963"/>
<organism evidence="1 2">
    <name type="scientific">Agrobacterium phage Atu_ph04</name>
    <dbReference type="NCBI Taxonomy" id="2024263"/>
    <lineage>
        <taxon>Viruses</taxon>
        <taxon>Duplodnaviria</taxon>
        <taxon>Heunggongvirae</taxon>
        <taxon>Uroviricota</taxon>
        <taxon>Caudoviricetes</taxon>
        <taxon>Pootjesviridae</taxon>
        <taxon>Rollinsvirus</taxon>
        <taxon>Rollinsvirus ph04</taxon>
    </lineage>
</organism>
<dbReference type="EMBL" id="MF403007">
    <property type="protein sequence ID" value="ASV44601.2"/>
    <property type="molecule type" value="Genomic_DNA"/>
</dbReference>
<dbReference type="EC" id="2.7.7.-" evidence="1"/>
<keyword evidence="2" id="KW-1185">Reference proteome</keyword>
<evidence type="ECO:0000313" key="1">
    <source>
        <dbReference type="EMBL" id="ASV44601.2"/>
    </source>
</evidence>
<keyword evidence="1" id="KW-0808">Transferase</keyword>
<dbReference type="Proteomes" id="UP000226396">
    <property type="component" value="Segment"/>
</dbReference>
<accession>A0A223VZY7</accession>
<reference evidence="1 2" key="1">
    <citation type="submission" date="2017-06" db="EMBL/GenBank/DDBJ databases">
        <authorList>
            <person name="Kim H.J."/>
            <person name="Triplett B.A."/>
        </authorList>
    </citation>
    <scope>NUCLEOTIDE SEQUENCE [LARGE SCALE GENOMIC DNA]</scope>
</reference>
<evidence type="ECO:0000313" key="2">
    <source>
        <dbReference type="Proteomes" id="UP000226396"/>
    </source>
</evidence>
<proteinExistence type="predicted"/>
<dbReference type="GO" id="GO:0016779">
    <property type="term" value="F:nucleotidyltransferase activity"/>
    <property type="evidence" value="ECO:0007669"/>
    <property type="project" value="UniProtKB-KW"/>
</dbReference>
<name>A0A223VZY7_9CAUD</name>
<dbReference type="RefSeq" id="YP_010662946.1">
    <property type="nucleotide sequence ID" value="NC_070890.1"/>
</dbReference>